<accession>A0A4R4IIZ3</accession>
<sequence length="196" mass="22576">LIGLLGSTAWEFIRQNKVQQPFRPETAQAETRLSQSALILNDLGDRLHRRYGMFWGYKVRILLLVGEPEQVEAIAPGLTTQHWLEGHRTLLLWGGSLHTEPDAAQLVALRRLRRFRPLNGIVWALTEQQSAQPVWMDNALRMLQKQAQQLHWQAPVYLWQVCHSLWSQEGRVTQAVGCFLPERCTPDIVEAQLQQL</sequence>
<dbReference type="InterPro" id="IPR053156">
    <property type="entry name" value="T6SS_TssM-like"/>
</dbReference>
<name>A0A4R4IIZ3_9GAMM</name>
<dbReference type="EMBL" id="PUJY01000203">
    <property type="protein sequence ID" value="TDB40407.1"/>
    <property type="molecule type" value="Genomic_DNA"/>
</dbReference>
<evidence type="ECO:0000313" key="2">
    <source>
        <dbReference type="Proteomes" id="UP000295598"/>
    </source>
</evidence>
<dbReference type="AlphaFoldDB" id="A0A4R4IIZ3"/>
<dbReference type="Proteomes" id="UP000295598">
    <property type="component" value="Unassembled WGS sequence"/>
</dbReference>
<dbReference type="PANTHER" id="PTHR36153">
    <property type="entry name" value="INNER MEMBRANE PROTEIN-RELATED"/>
    <property type="match status" value="1"/>
</dbReference>
<proteinExistence type="predicted"/>
<comment type="caution">
    <text evidence="1">The sequence shown here is derived from an EMBL/GenBank/DDBJ whole genome shotgun (WGS) entry which is preliminary data.</text>
</comment>
<organism evidence="1 2">
    <name type="scientific">Photorhabdus khanii subsp. guanajuatensis</name>
    <dbReference type="NCBI Taxonomy" id="2100166"/>
    <lineage>
        <taxon>Bacteria</taxon>
        <taxon>Pseudomonadati</taxon>
        <taxon>Pseudomonadota</taxon>
        <taxon>Gammaproteobacteria</taxon>
        <taxon>Enterobacterales</taxon>
        <taxon>Morganellaceae</taxon>
        <taxon>Photorhabdus</taxon>
    </lineage>
</organism>
<gene>
    <name evidence="1" type="ORF">C5467_24885</name>
</gene>
<reference evidence="1 2" key="1">
    <citation type="journal article" date="2019" name="Int. J. Syst. Evol. Microbiol.">
        <title>Photorhabdus khanii subsp. guanajuatensis subsp. nov., isolated from Heterorhabditis atacamensis, and Photorhabdus luminescens subsp. mexicana subsp. nov., isolated from Heterorhabditis mexicana entomopathogenic nematodes.</title>
        <authorList>
            <person name="Machado R.A.R."/>
            <person name="Bruno P."/>
            <person name="Arce C.C.M."/>
            <person name="Liechti N."/>
            <person name="Kohler A."/>
            <person name="Bernal J."/>
            <person name="Bruggmann R."/>
            <person name="Turlings T.C.J."/>
        </authorList>
    </citation>
    <scope>NUCLEOTIDE SEQUENCE [LARGE SCALE GENOMIC DNA]</scope>
    <source>
        <strain evidence="1 2">MEX20-17</strain>
    </source>
</reference>
<protein>
    <submittedName>
        <fullName evidence="1">Type VI secretion protein VasK</fullName>
    </submittedName>
</protein>
<feature type="non-terminal residue" evidence="1">
    <location>
        <position position="1"/>
    </location>
</feature>
<evidence type="ECO:0000313" key="1">
    <source>
        <dbReference type="EMBL" id="TDB40407.1"/>
    </source>
</evidence>
<dbReference type="PANTHER" id="PTHR36153:SF1">
    <property type="entry name" value="TYPE VI SECRETION SYSTEM COMPONENT TSSM1"/>
    <property type="match status" value="1"/>
</dbReference>
<feature type="non-terminal residue" evidence="1">
    <location>
        <position position="196"/>
    </location>
</feature>